<sequence>MPHSPVPPPDPLLQPPSTLTHSPPNLRLMGSPPIPSFPPSSNLGLTSSSIPSLEPPSTMPASILAHSFLTSTSAQSPPNPSIVFPPISSFQLELMLEPSESHEKVGGENDEPCGSVHSEFVGAYNNLSIFSLEWNHRELMIAHSTLVQMSKSMQYMQS</sequence>
<reference evidence="2" key="1">
    <citation type="submission" date="2023-06" db="EMBL/GenBank/DDBJ databases">
        <authorList>
            <consortium name="Lawrence Berkeley National Laboratory"/>
            <person name="Ahrendt S."/>
            <person name="Sahu N."/>
            <person name="Indic B."/>
            <person name="Wong-Bajracharya J."/>
            <person name="Merenyi Z."/>
            <person name="Ke H.-M."/>
            <person name="Monk M."/>
            <person name="Kocsube S."/>
            <person name="Drula E."/>
            <person name="Lipzen A."/>
            <person name="Balint B."/>
            <person name="Henrissat B."/>
            <person name="Andreopoulos B."/>
            <person name="Martin F.M."/>
            <person name="Harder C.B."/>
            <person name="Rigling D."/>
            <person name="Ford K.L."/>
            <person name="Foster G.D."/>
            <person name="Pangilinan J."/>
            <person name="Papanicolaou A."/>
            <person name="Barry K."/>
            <person name="LaButti K."/>
            <person name="Viragh M."/>
            <person name="Koriabine M."/>
            <person name="Yan M."/>
            <person name="Riley R."/>
            <person name="Champramary S."/>
            <person name="Plett K.L."/>
            <person name="Tsai I.J."/>
            <person name="Slot J."/>
            <person name="Sipos G."/>
            <person name="Plett J."/>
            <person name="Nagy L.G."/>
            <person name="Grigoriev I.V."/>
        </authorList>
    </citation>
    <scope>NUCLEOTIDE SEQUENCE</scope>
    <source>
        <strain evidence="2">HWK02</strain>
    </source>
</reference>
<gene>
    <name evidence="2" type="ORF">EDD18DRAFT_1353195</name>
</gene>
<organism evidence="2 3">
    <name type="scientific">Armillaria luteobubalina</name>
    <dbReference type="NCBI Taxonomy" id="153913"/>
    <lineage>
        <taxon>Eukaryota</taxon>
        <taxon>Fungi</taxon>
        <taxon>Dikarya</taxon>
        <taxon>Basidiomycota</taxon>
        <taxon>Agaricomycotina</taxon>
        <taxon>Agaricomycetes</taxon>
        <taxon>Agaricomycetidae</taxon>
        <taxon>Agaricales</taxon>
        <taxon>Marasmiineae</taxon>
        <taxon>Physalacriaceae</taxon>
        <taxon>Armillaria</taxon>
    </lineage>
</organism>
<proteinExistence type="predicted"/>
<evidence type="ECO:0000313" key="3">
    <source>
        <dbReference type="Proteomes" id="UP001175228"/>
    </source>
</evidence>
<comment type="caution">
    <text evidence="2">The sequence shown here is derived from an EMBL/GenBank/DDBJ whole genome shotgun (WGS) entry which is preliminary data.</text>
</comment>
<dbReference type="EMBL" id="JAUEPU010000015">
    <property type="protein sequence ID" value="KAK0496446.1"/>
    <property type="molecule type" value="Genomic_DNA"/>
</dbReference>
<feature type="region of interest" description="Disordered" evidence="1">
    <location>
        <begin position="1"/>
        <end position="56"/>
    </location>
</feature>
<name>A0AA39Q6Z3_9AGAR</name>
<accession>A0AA39Q6Z3</accession>
<dbReference type="Proteomes" id="UP001175228">
    <property type="component" value="Unassembled WGS sequence"/>
</dbReference>
<dbReference type="AlphaFoldDB" id="A0AA39Q6Z3"/>
<evidence type="ECO:0000256" key="1">
    <source>
        <dbReference type="SAM" id="MobiDB-lite"/>
    </source>
</evidence>
<protein>
    <submittedName>
        <fullName evidence="2">Uncharacterized protein</fullName>
    </submittedName>
</protein>
<keyword evidence="3" id="KW-1185">Reference proteome</keyword>
<evidence type="ECO:0000313" key="2">
    <source>
        <dbReference type="EMBL" id="KAK0496446.1"/>
    </source>
</evidence>
<feature type="compositionally biased region" description="Polar residues" evidence="1">
    <location>
        <begin position="42"/>
        <end position="51"/>
    </location>
</feature>
<feature type="compositionally biased region" description="Pro residues" evidence="1">
    <location>
        <begin position="1"/>
        <end position="14"/>
    </location>
</feature>